<sequence>MHLLQALIAYFEDSALADNIRENDLLFPLIESVHVLAICLVVGSILMVDLRLLGLASTNRPVSRVTSGILPLTWSAFAIAVASGGLLFISNATKYLANGYFVAKIFLILAAGLNMAIFHAISARDQPKWENEKNLPLRARLAGGLSILLWISVVTCGRWIGFTMQVR</sequence>
<dbReference type="AlphaFoldDB" id="A0A1M6VRT1"/>
<evidence type="ECO:0000256" key="1">
    <source>
        <dbReference type="SAM" id="Phobius"/>
    </source>
</evidence>
<dbReference type="OrthoDB" id="118399at2"/>
<dbReference type="EMBL" id="LT670844">
    <property type="protein sequence ID" value="SHK83926.1"/>
    <property type="molecule type" value="Genomic_DNA"/>
</dbReference>
<feature type="transmembrane region" description="Helical" evidence="1">
    <location>
        <begin position="33"/>
        <end position="53"/>
    </location>
</feature>
<name>A0A1M6VRT1_9BRAD</name>
<dbReference type="Proteomes" id="UP000189935">
    <property type="component" value="Chromosome I"/>
</dbReference>
<evidence type="ECO:0000313" key="3">
    <source>
        <dbReference type="EMBL" id="SHK83926.1"/>
    </source>
</evidence>
<keyword evidence="1" id="KW-0812">Transmembrane</keyword>
<feature type="domain" description="DUF6644" evidence="2">
    <location>
        <begin position="31"/>
        <end position="162"/>
    </location>
</feature>
<feature type="transmembrane region" description="Helical" evidence="1">
    <location>
        <begin position="141"/>
        <end position="161"/>
    </location>
</feature>
<dbReference type="InterPro" id="IPR046586">
    <property type="entry name" value="DUF6644"/>
</dbReference>
<protein>
    <recommendedName>
        <fullName evidence="2">DUF6644 domain-containing protein</fullName>
    </recommendedName>
</protein>
<organism evidence="3 4">
    <name type="scientific">Bradyrhizobium lablabi</name>
    <dbReference type="NCBI Taxonomy" id="722472"/>
    <lineage>
        <taxon>Bacteria</taxon>
        <taxon>Pseudomonadati</taxon>
        <taxon>Pseudomonadota</taxon>
        <taxon>Alphaproteobacteria</taxon>
        <taxon>Hyphomicrobiales</taxon>
        <taxon>Nitrobacteraceae</taxon>
        <taxon>Bradyrhizobium</taxon>
    </lineage>
</organism>
<evidence type="ECO:0000313" key="4">
    <source>
        <dbReference type="Proteomes" id="UP000189935"/>
    </source>
</evidence>
<evidence type="ECO:0000259" key="2">
    <source>
        <dbReference type="Pfam" id="PF20349"/>
    </source>
</evidence>
<feature type="transmembrane region" description="Helical" evidence="1">
    <location>
        <begin position="65"/>
        <end position="89"/>
    </location>
</feature>
<keyword evidence="1" id="KW-0472">Membrane</keyword>
<feature type="transmembrane region" description="Helical" evidence="1">
    <location>
        <begin position="101"/>
        <end position="121"/>
    </location>
</feature>
<keyword evidence="1" id="KW-1133">Transmembrane helix</keyword>
<gene>
    <name evidence="3" type="ORF">SAMN05444159_4323</name>
</gene>
<reference evidence="3 4" key="1">
    <citation type="submission" date="2016-11" db="EMBL/GenBank/DDBJ databases">
        <authorList>
            <person name="Jaros S."/>
            <person name="Januszkiewicz K."/>
            <person name="Wedrychowicz H."/>
        </authorList>
    </citation>
    <scope>NUCLEOTIDE SEQUENCE [LARGE SCALE GENOMIC DNA]</scope>
    <source>
        <strain evidence="3 4">GAS499</strain>
    </source>
</reference>
<accession>A0A1M6VRT1</accession>
<dbReference type="Pfam" id="PF20349">
    <property type="entry name" value="DUF6644"/>
    <property type="match status" value="1"/>
</dbReference>
<proteinExistence type="predicted"/>